<dbReference type="Proteomes" id="UP000555322">
    <property type="component" value="Unassembled WGS sequence"/>
</dbReference>
<dbReference type="PROSITE" id="PS50887">
    <property type="entry name" value="GGDEF"/>
    <property type="match status" value="1"/>
</dbReference>
<dbReference type="NCBIfam" id="TIGR00254">
    <property type="entry name" value="GGDEF"/>
    <property type="match status" value="1"/>
</dbReference>
<dbReference type="Pfam" id="PF00990">
    <property type="entry name" value="GGDEF"/>
    <property type="match status" value="1"/>
</dbReference>
<dbReference type="CDD" id="cd01948">
    <property type="entry name" value="EAL"/>
    <property type="match status" value="1"/>
</dbReference>
<dbReference type="Gene3D" id="3.20.20.450">
    <property type="entry name" value="EAL domain"/>
    <property type="match status" value="1"/>
</dbReference>
<dbReference type="CDD" id="cd01949">
    <property type="entry name" value="GGDEF"/>
    <property type="match status" value="1"/>
</dbReference>
<evidence type="ECO:0000259" key="2">
    <source>
        <dbReference type="PROSITE" id="PS50883"/>
    </source>
</evidence>
<feature type="domain" description="EAL" evidence="2">
    <location>
        <begin position="465"/>
        <end position="721"/>
    </location>
</feature>
<reference evidence="4 5" key="1">
    <citation type="submission" date="2020-04" db="EMBL/GenBank/DDBJ databases">
        <title>Acinetobacter Taxon 24.</title>
        <authorList>
            <person name="Nemec A."/>
            <person name="Radolfova-Krizova L."/>
            <person name="Higgins P.G."/>
            <person name="Spanelova P."/>
        </authorList>
    </citation>
    <scope>NUCLEOTIDE SEQUENCE [LARGE SCALE GENOMIC DNA]</scope>
    <source>
        <strain evidence="4 5">ANC 5084</strain>
    </source>
</reference>
<dbReference type="PANTHER" id="PTHR44757">
    <property type="entry name" value="DIGUANYLATE CYCLASE DGCP"/>
    <property type="match status" value="1"/>
</dbReference>
<dbReference type="PANTHER" id="PTHR44757:SF2">
    <property type="entry name" value="BIOFILM ARCHITECTURE MAINTENANCE PROTEIN MBAA"/>
    <property type="match status" value="1"/>
</dbReference>
<dbReference type="Pfam" id="PF08447">
    <property type="entry name" value="PAS_3"/>
    <property type="match status" value="1"/>
</dbReference>
<dbReference type="Pfam" id="PF00563">
    <property type="entry name" value="EAL"/>
    <property type="match status" value="1"/>
</dbReference>
<dbReference type="Gene3D" id="3.30.450.20">
    <property type="entry name" value="PAS domain"/>
    <property type="match status" value="2"/>
</dbReference>
<dbReference type="PROSITE" id="PS50113">
    <property type="entry name" value="PAC"/>
    <property type="match status" value="1"/>
</dbReference>
<organism evidence="4 5">
    <name type="scientific">Acinetobacter terrestris</name>
    <dbReference type="NCBI Taxonomy" id="2529843"/>
    <lineage>
        <taxon>Bacteria</taxon>
        <taxon>Pseudomonadati</taxon>
        <taxon>Pseudomonadota</taxon>
        <taxon>Gammaproteobacteria</taxon>
        <taxon>Moraxellales</taxon>
        <taxon>Moraxellaceae</taxon>
        <taxon>Acinetobacter</taxon>
        <taxon>Acinetobacter Taxon 24</taxon>
    </lineage>
</organism>
<dbReference type="InterPro" id="IPR052155">
    <property type="entry name" value="Biofilm_reg_signaling"/>
</dbReference>
<feature type="domain" description="GGDEF" evidence="3">
    <location>
        <begin position="324"/>
        <end position="457"/>
    </location>
</feature>
<dbReference type="InterPro" id="IPR013655">
    <property type="entry name" value="PAS_fold_3"/>
</dbReference>
<dbReference type="Pfam" id="PF08448">
    <property type="entry name" value="PAS_4"/>
    <property type="match status" value="1"/>
</dbReference>
<dbReference type="SMART" id="SM00267">
    <property type="entry name" value="GGDEF"/>
    <property type="match status" value="1"/>
</dbReference>
<evidence type="ECO:0000259" key="3">
    <source>
        <dbReference type="PROSITE" id="PS50887"/>
    </source>
</evidence>
<dbReference type="SUPFAM" id="SSF141868">
    <property type="entry name" value="EAL domain-like"/>
    <property type="match status" value="1"/>
</dbReference>
<gene>
    <name evidence="4" type="ORF">HLH15_12925</name>
</gene>
<dbReference type="SUPFAM" id="SSF55073">
    <property type="entry name" value="Nucleotide cyclase"/>
    <property type="match status" value="1"/>
</dbReference>
<dbReference type="InterPro" id="IPR035919">
    <property type="entry name" value="EAL_sf"/>
</dbReference>
<dbReference type="InterPro" id="IPR001633">
    <property type="entry name" value="EAL_dom"/>
</dbReference>
<dbReference type="Gene3D" id="3.30.70.270">
    <property type="match status" value="1"/>
</dbReference>
<accession>A0ABX1UYS6</accession>
<keyword evidence="5" id="KW-1185">Reference proteome</keyword>
<dbReference type="InterPro" id="IPR000014">
    <property type="entry name" value="PAS"/>
</dbReference>
<comment type="caution">
    <text evidence="4">The sequence shown here is derived from an EMBL/GenBank/DDBJ whole genome shotgun (WGS) entry which is preliminary data.</text>
</comment>
<dbReference type="InterPro" id="IPR043128">
    <property type="entry name" value="Rev_trsase/Diguanyl_cyclase"/>
</dbReference>
<feature type="domain" description="PAC" evidence="1">
    <location>
        <begin position="241"/>
        <end position="292"/>
    </location>
</feature>
<dbReference type="InterPro" id="IPR000700">
    <property type="entry name" value="PAS-assoc_C"/>
</dbReference>
<name>A0ABX1UYS6_9GAMM</name>
<dbReference type="InterPro" id="IPR000160">
    <property type="entry name" value="GGDEF_dom"/>
</dbReference>
<protein>
    <submittedName>
        <fullName evidence="4">EAL domain-containing protein</fullName>
    </submittedName>
</protein>
<sequence>MFWPFLWVSCMKYIFKNKPVPLRQDFIIKPDHTTPANHFQLNTENLILQKVLDQLPQLIWVKNKQNKYYYNQALCDYLGINLNLANTDDCKKFIHPEDFEHFHLLWQHALATQHPFEKECRIKHHEQGYRVCLIAVQYPENLDNAEWMMTATDIHDHYLKQSQLTQQVHAQSKMLDASVDCIKLLTPDGRVSHMNRSGCLALGVPVNEKKFGMPWLNLLPVNVHKSGQQALTHVVKGKNARFDGMSIIPGQTPQYWDNILTPVQNEDGSLQSILCVSRDISQQKIAEKNLQKFIEIDELTGLYNRRAFNKTFKKVIQNARHQKQSIGFLLIDLDYFKHINDTLGHIAGDHLLQILGQRFSACFKDEIIISRLGGDEFAIIVPHLSDEAELIQIAKTARQQLDIPVCYAGQYINGGMSIGCAIYPRDAQNSSNLLRCADVALNDLKISGRGGIRMFKSTMFKTIELTTKQLALARAIIHNDKIIPFYQPKVSLKDGKVIGFEALLRWYDAQDQIQLPSHIFSAFQDYELATRISEIMQLKVLNDMTRWLESGLQILPVSINAAPVEFLRDNYAETLLSRLAQFNIPYTMIEIEITEQSLSERGSDYVVRALNLLKKTGIRISLDDFGTGHSSLTRLRNYPVDCLKIDRNFIVNMHDDVSSLAIVKAISQIGTSISLEILVEGIEHLEQLDALKACDCHTGQGFYFYRPMPSSDATQLLQPLIITQS</sequence>
<evidence type="ECO:0000259" key="1">
    <source>
        <dbReference type="PROSITE" id="PS50113"/>
    </source>
</evidence>
<proteinExistence type="predicted"/>
<dbReference type="SMART" id="SM00052">
    <property type="entry name" value="EAL"/>
    <property type="match status" value="1"/>
</dbReference>
<evidence type="ECO:0000313" key="4">
    <source>
        <dbReference type="EMBL" id="NNH27338.1"/>
    </source>
</evidence>
<evidence type="ECO:0000313" key="5">
    <source>
        <dbReference type="Proteomes" id="UP000555322"/>
    </source>
</evidence>
<dbReference type="InterPro" id="IPR035965">
    <property type="entry name" value="PAS-like_dom_sf"/>
</dbReference>
<dbReference type="CDD" id="cd00130">
    <property type="entry name" value="PAS"/>
    <property type="match status" value="1"/>
</dbReference>
<dbReference type="InterPro" id="IPR013656">
    <property type="entry name" value="PAS_4"/>
</dbReference>
<dbReference type="EMBL" id="JABERJ010000036">
    <property type="protein sequence ID" value="NNH27338.1"/>
    <property type="molecule type" value="Genomic_DNA"/>
</dbReference>
<dbReference type="InterPro" id="IPR029787">
    <property type="entry name" value="Nucleotide_cyclase"/>
</dbReference>
<dbReference type="PROSITE" id="PS50883">
    <property type="entry name" value="EAL"/>
    <property type="match status" value="1"/>
</dbReference>
<dbReference type="SUPFAM" id="SSF55785">
    <property type="entry name" value="PYP-like sensor domain (PAS domain)"/>
    <property type="match status" value="2"/>
</dbReference>